<gene>
    <name evidence="1" type="ORF">MLD38_024265</name>
</gene>
<keyword evidence="2" id="KW-1185">Reference proteome</keyword>
<comment type="caution">
    <text evidence="1">The sequence shown here is derived from an EMBL/GenBank/DDBJ whole genome shotgun (WGS) entry which is preliminary data.</text>
</comment>
<organism evidence="1 2">
    <name type="scientific">Melastoma candidum</name>
    <dbReference type="NCBI Taxonomy" id="119954"/>
    <lineage>
        <taxon>Eukaryota</taxon>
        <taxon>Viridiplantae</taxon>
        <taxon>Streptophyta</taxon>
        <taxon>Embryophyta</taxon>
        <taxon>Tracheophyta</taxon>
        <taxon>Spermatophyta</taxon>
        <taxon>Magnoliopsida</taxon>
        <taxon>eudicotyledons</taxon>
        <taxon>Gunneridae</taxon>
        <taxon>Pentapetalae</taxon>
        <taxon>rosids</taxon>
        <taxon>malvids</taxon>
        <taxon>Myrtales</taxon>
        <taxon>Melastomataceae</taxon>
        <taxon>Melastomatoideae</taxon>
        <taxon>Melastomateae</taxon>
        <taxon>Melastoma</taxon>
    </lineage>
</organism>
<sequence>MVMEGYAQYRRALVALALFMIVMLLGIKQSDWGEYQVGDQYGWSYDIDLDGWARGKTFRSGDILVFMYEPMSHNVVEVDKTGYDSCKPEQNK</sequence>
<proteinExistence type="predicted"/>
<protein>
    <submittedName>
        <fullName evidence="1">Uncharacterized protein</fullName>
    </submittedName>
</protein>
<name>A0ACB9NTA4_9MYRT</name>
<dbReference type="EMBL" id="CM042886">
    <property type="protein sequence ID" value="KAI4339306.1"/>
    <property type="molecule type" value="Genomic_DNA"/>
</dbReference>
<dbReference type="Proteomes" id="UP001057402">
    <property type="component" value="Chromosome 7"/>
</dbReference>
<evidence type="ECO:0000313" key="2">
    <source>
        <dbReference type="Proteomes" id="UP001057402"/>
    </source>
</evidence>
<reference evidence="2" key="1">
    <citation type="journal article" date="2023" name="Front. Plant Sci.">
        <title>Chromosomal-level genome assembly of Melastoma candidum provides insights into trichome evolution.</title>
        <authorList>
            <person name="Zhong Y."/>
            <person name="Wu W."/>
            <person name="Sun C."/>
            <person name="Zou P."/>
            <person name="Liu Y."/>
            <person name="Dai S."/>
            <person name="Zhou R."/>
        </authorList>
    </citation>
    <scope>NUCLEOTIDE SEQUENCE [LARGE SCALE GENOMIC DNA]</scope>
</reference>
<evidence type="ECO:0000313" key="1">
    <source>
        <dbReference type="EMBL" id="KAI4339306.1"/>
    </source>
</evidence>
<accession>A0ACB9NTA4</accession>